<sequence length="141" mass="15980">KFFALIMSPVGDCNLLEYYSLALNDPDKSSLLRSFFGCLANALQYIHSIKIRHRDIKPHNILVRGDRVFLTDFGIALDWEELSRSTTTADSGKTWVYAAPEVAKYEKRNTAADVWSLGCVFLEMATVLKGQALPTLRKFFE</sequence>
<dbReference type="PANTHER" id="PTHR48011:SF6">
    <property type="entry name" value="PROTEIN KINASE DOMAIN-CONTAINING PROTEIN"/>
    <property type="match status" value="1"/>
</dbReference>
<dbReference type="SMART" id="SM00220">
    <property type="entry name" value="S_TKc"/>
    <property type="match status" value="1"/>
</dbReference>
<name>A0A6A5ZLV5_9PLEO</name>
<dbReference type="GO" id="GO:0004672">
    <property type="term" value="F:protein kinase activity"/>
    <property type="evidence" value="ECO:0007669"/>
    <property type="project" value="InterPro"/>
</dbReference>
<gene>
    <name evidence="2" type="ORF">BDV96DRAFT_466590</name>
</gene>
<dbReference type="InterPro" id="IPR052751">
    <property type="entry name" value="Plant_MAPKKK"/>
</dbReference>
<dbReference type="GO" id="GO:0005524">
    <property type="term" value="F:ATP binding"/>
    <property type="evidence" value="ECO:0007669"/>
    <property type="project" value="InterPro"/>
</dbReference>
<dbReference type="InterPro" id="IPR011009">
    <property type="entry name" value="Kinase-like_dom_sf"/>
</dbReference>
<evidence type="ECO:0000313" key="3">
    <source>
        <dbReference type="Proteomes" id="UP000799770"/>
    </source>
</evidence>
<dbReference type="SUPFAM" id="SSF56112">
    <property type="entry name" value="Protein kinase-like (PK-like)"/>
    <property type="match status" value="1"/>
</dbReference>
<keyword evidence="2" id="KW-0418">Kinase</keyword>
<dbReference type="GO" id="GO:0007165">
    <property type="term" value="P:signal transduction"/>
    <property type="evidence" value="ECO:0007669"/>
    <property type="project" value="TreeGrafter"/>
</dbReference>
<dbReference type="Proteomes" id="UP000799770">
    <property type="component" value="Unassembled WGS sequence"/>
</dbReference>
<dbReference type="OrthoDB" id="4062651at2759"/>
<dbReference type="InterPro" id="IPR000719">
    <property type="entry name" value="Prot_kinase_dom"/>
</dbReference>
<feature type="non-terminal residue" evidence="2">
    <location>
        <position position="141"/>
    </location>
</feature>
<dbReference type="AlphaFoldDB" id="A0A6A5ZLV5"/>
<dbReference type="Gene3D" id="1.10.510.10">
    <property type="entry name" value="Transferase(Phosphotransferase) domain 1"/>
    <property type="match status" value="1"/>
</dbReference>
<dbReference type="InterPro" id="IPR008271">
    <property type="entry name" value="Ser/Thr_kinase_AS"/>
</dbReference>
<evidence type="ECO:0000313" key="2">
    <source>
        <dbReference type="EMBL" id="KAF2120369.1"/>
    </source>
</evidence>
<organism evidence="2 3">
    <name type="scientific">Lophiotrema nucula</name>
    <dbReference type="NCBI Taxonomy" id="690887"/>
    <lineage>
        <taxon>Eukaryota</taxon>
        <taxon>Fungi</taxon>
        <taxon>Dikarya</taxon>
        <taxon>Ascomycota</taxon>
        <taxon>Pezizomycotina</taxon>
        <taxon>Dothideomycetes</taxon>
        <taxon>Pleosporomycetidae</taxon>
        <taxon>Pleosporales</taxon>
        <taxon>Lophiotremataceae</taxon>
        <taxon>Lophiotrema</taxon>
    </lineage>
</organism>
<dbReference type="PANTHER" id="PTHR48011">
    <property type="entry name" value="CCR4-NOT TRANSCRIPTIONAL COMPLEX SUBUNIT CAF120-RELATED"/>
    <property type="match status" value="1"/>
</dbReference>
<dbReference type="EMBL" id="ML977314">
    <property type="protein sequence ID" value="KAF2120369.1"/>
    <property type="molecule type" value="Genomic_DNA"/>
</dbReference>
<dbReference type="Pfam" id="PF00069">
    <property type="entry name" value="Pkinase"/>
    <property type="match status" value="1"/>
</dbReference>
<dbReference type="CDD" id="cd00180">
    <property type="entry name" value="PKc"/>
    <property type="match status" value="1"/>
</dbReference>
<accession>A0A6A5ZLV5</accession>
<reference evidence="2" key="1">
    <citation type="journal article" date="2020" name="Stud. Mycol.">
        <title>101 Dothideomycetes genomes: a test case for predicting lifestyles and emergence of pathogens.</title>
        <authorList>
            <person name="Haridas S."/>
            <person name="Albert R."/>
            <person name="Binder M."/>
            <person name="Bloem J."/>
            <person name="Labutti K."/>
            <person name="Salamov A."/>
            <person name="Andreopoulos B."/>
            <person name="Baker S."/>
            <person name="Barry K."/>
            <person name="Bills G."/>
            <person name="Bluhm B."/>
            <person name="Cannon C."/>
            <person name="Castanera R."/>
            <person name="Culley D."/>
            <person name="Daum C."/>
            <person name="Ezra D."/>
            <person name="Gonzalez J."/>
            <person name="Henrissat B."/>
            <person name="Kuo A."/>
            <person name="Liang C."/>
            <person name="Lipzen A."/>
            <person name="Lutzoni F."/>
            <person name="Magnuson J."/>
            <person name="Mondo S."/>
            <person name="Nolan M."/>
            <person name="Ohm R."/>
            <person name="Pangilinan J."/>
            <person name="Park H.-J."/>
            <person name="Ramirez L."/>
            <person name="Alfaro M."/>
            <person name="Sun H."/>
            <person name="Tritt A."/>
            <person name="Yoshinaga Y."/>
            <person name="Zwiers L.-H."/>
            <person name="Turgeon B."/>
            <person name="Goodwin S."/>
            <person name="Spatafora J."/>
            <person name="Crous P."/>
            <person name="Grigoriev I."/>
        </authorList>
    </citation>
    <scope>NUCLEOTIDE SEQUENCE</scope>
    <source>
        <strain evidence="2">CBS 627.86</strain>
    </source>
</reference>
<evidence type="ECO:0000259" key="1">
    <source>
        <dbReference type="PROSITE" id="PS50011"/>
    </source>
</evidence>
<dbReference type="PROSITE" id="PS00108">
    <property type="entry name" value="PROTEIN_KINASE_ST"/>
    <property type="match status" value="1"/>
</dbReference>
<feature type="domain" description="Protein kinase" evidence="1">
    <location>
        <begin position="1"/>
        <end position="141"/>
    </location>
</feature>
<dbReference type="PROSITE" id="PS50011">
    <property type="entry name" value="PROTEIN_KINASE_DOM"/>
    <property type="match status" value="1"/>
</dbReference>
<keyword evidence="3" id="KW-1185">Reference proteome</keyword>
<feature type="non-terminal residue" evidence="2">
    <location>
        <position position="1"/>
    </location>
</feature>
<protein>
    <submittedName>
        <fullName evidence="2">Kinase-like domain-containing protein</fullName>
    </submittedName>
</protein>
<keyword evidence="2" id="KW-0808">Transferase</keyword>
<proteinExistence type="predicted"/>